<proteinExistence type="predicted"/>
<protein>
    <recommendedName>
        <fullName evidence="4">Reverse transcriptase domain-containing protein</fullName>
    </recommendedName>
</protein>
<gene>
    <name evidence="2" type="ORF">CR513_57011</name>
</gene>
<dbReference type="Proteomes" id="UP000257109">
    <property type="component" value="Unassembled WGS sequence"/>
</dbReference>
<keyword evidence="3" id="KW-1185">Reference proteome</keyword>
<organism evidence="2 3">
    <name type="scientific">Mucuna pruriens</name>
    <name type="common">Velvet bean</name>
    <name type="synonym">Dolichos pruriens</name>
    <dbReference type="NCBI Taxonomy" id="157652"/>
    <lineage>
        <taxon>Eukaryota</taxon>
        <taxon>Viridiplantae</taxon>
        <taxon>Streptophyta</taxon>
        <taxon>Embryophyta</taxon>
        <taxon>Tracheophyta</taxon>
        <taxon>Spermatophyta</taxon>
        <taxon>Magnoliopsida</taxon>
        <taxon>eudicotyledons</taxon>
        <taxon>Gunneridae</taxon>
        <taxon>Pentapetalae</taxon>
        <taxon>rosids</taxon>
        <taxon>fabids</taxon>
        <taxon>Fabales</taxon>
        <taxon>Fabaceae</taxon>
        <taxon>Papilionoideae</taxon>
        <taxon>50 kb inversion clade</taxon>
        <taxon>NPAAA clade</taxon>
        <taxon>indigoferoid/millettioid clade</taxon>
        <taxon>Phaseoleae</taxon>
        <taxon>Mucuna</taxon>
    </lineage>
</organism>
<dbReference type="AlphaFoldDB" id="A0A371EEM7"/>
<accession>A0A371EEM7</accession>
<feature type="compositionally biased region" description="Polar residues" evidence="1">
    <location>
        <begin position="8"/>
        <end position="25"/>
    </location>
</feature>
<evidence type="ECO:0000313" key="3">
    <source>
        <dbReference type="Proteomes" id="UP000257109"/>
    </source>
</evidence>
<dbReference type="EMBL" id="QJKJ01014381">
    <property type="protein sequence ID" value="RDX64439.1"/>
    <property type="molecule type" value="Genomic_DNA"/>
</dbReference>
<evidence type="ECO:0000256" key="1">
    <source>
        <dbReference type="SAM" id="MobiDB-lite"/>
    </source>
</evidence>
<feature type="non-terminal residue" evidence="2">
    <location>
        <position position="1"/>
    </location>
</feature>
<evidence type="ECO:0000313" key="2">
    <source>
        <dbReference type="EMBL" id="RDX64439.1"/>
    </source>
</evidence>
<comment type="caution">
    <text evidence="2">The sequence shown here is derived from an EMBL/GenBank/DDBJ whole genome shotgun (WGS) entry which is preliminary data.</text>
</comment>
<sequence length="97" mass="11004">MSAHLMPSSIQVGQPNSKVFNDNSSSPPPPIELKPFPSHLKYAYLDTKQQFPIIIANNLQQEQEDKLLQVLRQHKKAIGWKLSNLPRINLPSACIKF</sequence>
<feature type="region of interest" description="Disordered" evidence="1">
    <location>
        <begin position="1"/>
        <end position="34"/>
    </location>
</feature>
<dbReference type="OrthoDB" id="1752182at2759"/>
<reference evidence="2" key="1">
    <citation type="submission" date="2018-05" db="EMBL/GenBank/DDBJ databases">
        <title>Draft genome of Mucuna pruriens seed.</title>
        <authorList>
            <person name="Nnadi N.E."/>
            <person name="Vos R."/>
            <person name="Hasami M.H."/>
            <person name="Devisetty U.K."/>
            <person name="Aguiy J.C."/>
        </authorList>
    </citation>
    <scope>NUCLEOTIDE SEQUENCE [LARGE SCALE GENOMIC DNA]</scope>
    <source>
        <strain evidence="2">JCA_2017</strain>
    </source>
</reference>
<name>A0A371EEM7_MUCPR</name>
<evidence type="ECO:0008006" key="4">
    <source>
        <dbReference type="Google" id="ProtNLM"/>
    </source>
</evidence>